<evidence type="ECO:0000256" key="6">
    <source>
        <dbReference type="ARBA" id="ARBA00023065"/>
    </source>
</evidence>
<dbReference type="Pfam" id="PF03040">
    <property type="entry name" value="CemA"/>
    <property type="match status" value="1"/>
</dbReference>
<evidence type="ECO:0000256" key="2">
    <source>
        <dbReference type="ARBA" id="ARBA00022448"/>
    </source>
</evidence>
<name>A0AA96WGS9_9CYAN</name>
<evidence type="ECO:0000256" key="5">
    <source>
        <dbReference type="ARBA" id="ARBA00022989"/>
    </source>
</evidence>
<feature type="region of interest" description="Disordered" evidence="8">
    <location>
        <begin position="137"/>
        <end position="162"/>
    </location>
</feature>
<dbReference type="GO" id="GO:0016020">
    <property type="term" value="C:membrane"/>
    <property type="evidence" value="ECO:0007669"/>
    <property type="project" value="UniProtKB-SubCell"/>
</dbReference>
<dbReference type="RefSeq" id="WP_316430772.1">
    <property type="nucleotide sequence ID" value="NZ_CP053586.1"/>
</dbReference>
<evidence type="ECO:0000256" key="3">
    <source>
        <dbReference type="ARBA" id="ARBA00022692"/>
    </source>
</evidence>
<keyword evidence="7 9" id="KW-0472">Membrane</keyword>
<keyword evidence="4" id="KW-0375">Hydrogen ion transport</keyword>
<evidence type="ECO:0000313" key="10">
    <source>
        <dbReference type="EMBL" id="WNZ24804.1"/>
    </source>
</evidence>
<accession>A0AA96WGS9</accession>
<evidence type="ECO:0000256" key="1">
    <source>
        <dbReference type="ARBA" id="ARBA00004141"/>
    </source>
</evidence>
<keyword evidence="5 9" id="KW-1133">Transmembrane helix</keyword>
<keyword evidence="6" id="KW-0406">Ion transport</keyword>
<feature type="transmembrane region" description="Helical" evidence="9">
    <location>
        <begin position="384"/>
        <end position="405"/>
    </location>
</feature>
<evidence type="ECO:0000256" key="4">
    <source>
        <dbReference type="ARBA" id="ARBA00022781"/>
    </source>
</evidence>
<keyword evidence="3 9" id="KW-0812">Transmembrane</keyword>
<proteinExistence type="predicted"/>
<organism evidence="10">
    <name type="scientific">Leptolyngbya sp. NK1-12</name>
    <dbReference type="NCBI Taxonomy" id="2547451"/>
    <lineage>
        <taxon>Bacteria</taxon>
        <taxon>Bacillati</taxon>
        <taxon>Cyanobacteriota</taxon>
        <taxon>Cyanophyceae</taxon>
        <taxon>Leptolyngbyales</taxon>
        <taxon>Leptolyngbyaceae</taxon>
        <taxon>Leptolyngbya group</taxon>
        <taxon>Leptolyngbya</taxon>
    </lineage>
</organism>
<reference evidence="10" key="1">
    <citation type="submission" date="2020-05" db="EMBL/GenBank/DDBJ databases">
        <authorList>
            <person name="Zhu T."/>
            <person name="Keshari N."/>
            <person name="Lu X."/>
        </authorList>
    </citation>
    <scope>NUCLEOTIDE SEQUENCE</scope>
    <source>
        <strain evidence="10">NK1-12</strain>
    </source>
</reference>
<evidence type="ECO:0000256" key="8">
    <source>
        <dbReference type="SAM" id="MobiDB-lite"/>
    </source>
</evidence>
<keyword evidence="2" id="KW-0813">Transport</keyword>
<sequence length="425" mass="48310">MQRLNGRLNRWLHQQQQRALEEAYQGATAIKALENQYFQGNKIAYRPGLSKSVYEYVRSSRDRQLLRVRTSLAQFRVGNFLLNPKGVQVGDGTLEVTPNSLEAEIFAKLDFIDSVIGKYREPDGDLDVAMAVAEMEESTSAKPKGETEAKKISGPHTTDIPTLTANHQRWSGAIRETLNQIGQEINPDEQQVIQELRLRRAQNRVALRWLLILLLVPLLVHLLTKVAILNPVLGNYSNRHPTQIELSEEIRQHFLSEFVEFKESLEVQEVLGKTLTEAEKAEKLHEMAVELWRESRNQALNGLKNVIADFVALVVFGGLVYFNRNKLLTLRSVTNRTFLGLSDPIKVFMFILVTDLFVGFHSAEGWEVILEGAARHFGLPESKFLINGFIATVPVMIDAVIKFWIFSYLTRYSPSASAIYERMNT</sequence>
<dbReference type="PANTHER" id="PTHR33650">
    <property type="entry name" value="CHLOROPLAST ENVELOPE MEMBRANE PROTEIN-RELATED"/>
    <property type="match status" value="1"/>
</dbReference>
<dbReference type="AlphaFoldDB" id="A0AA96WGS9"/>
<evidence type="ECO:0000256" key="7">
    <source>
        <dbReference type="ARBA" id="ARBA00023136"/>
    </source>
</evidence>
<dbReference type="InterPro" id="IPR004282">
    <property type="entry name" value="CemA"/>
</dbReference>
<feature type="transmembrane region" description="Helical" evidence="9">
    <location>
        <begin position="306"/>
        <end position="324"/>
    </location>
</feature>
<dbReference type="GO" id="GO:1902600">
    <property type="term" value="P:proton transmembrane transport"/>
    <property type="evidence" value="ECO:0007669"/>
    <property type="project" value="UniProtKB-KW"/>
</dbReference>
<dbReference type="EMBL" id="CP053586">
    <property type="protein sequence ID" value="WNZ24804.1"/>
    <property type="molecule type" value="Genomic_DNA"/>
</dbReference>
<dbReference type="PANTHER" id="PTHR33650:SF2">
    <property type="entry name" value="CHLOROPLAST ENVELOPE MEMBRANE PROTEIN"/>
    <property type="match status" value="1"/>
</dbReference>
<gene>
    <name evidence="10" type="ORF">HJG54_19440</name>
</gene>
<feature type="transmembrane region" description="Helical" evidence="9">
    <location>
        <begin position="206"/>
        <end position="228"/>
    </location>
</feature>
<comment type="subcellular location">
    <subcellularLocation>
        <location evidence="1">Membrane</location>
        <topology evidence="1">Multi-pass membrane protein</topology>
    </subcellularLocation>
</comment>
<protein>
    <submittedName>
        <fullName evidence="10">CemA family protein</fullName>
    </submittedName>
</protein>
<evidence type="ECO:0000256" key="9">
    <source>
        <dbReference type="SAM" id="Phobius"/>
    </source>
</evidence>
<feature type="transmembrane region" description="Helical" evidence="9">
    <location>
        <begin position="345"/>
        <end position="364"/>
    </location>
</feature>